<proteinExistence type="predicted"/>
<organism evidence="1">
    <name type="scientific">marine sediment metagenome</name>
    <dbReference type="NCBI Taxonomy" id="412755"/>
    <lineage>
        <taxon>unclassified sequences</taxon>
        <taxon>metagenomes</taxon>
        <taxon>ecological metagenomes</taxon>
    </lineage>
</organism>
<dbReference type="AlphaFoldDB" id="X1F1G6"/>
<dbReference type="EMBL" id="BARU01000898">
    <property type="protein sequence ID" value="GAH26415.1"/>
    <property type="molecule type" value="Genomic_DNA"/>
</dbReference>
<sequence>MRISPVMKSALGGGYREKVIALRKQNLSIYDINEALASEGKRL</sequence>
<comment type="caution">
    <text evidence="1">The sequence shown here is derived from an EMBL/GenBank/DDBJ whole genome shotgun (WGS) entry which is preliminary data.</text>
</comment>
<evidence type="ECO:0000313" key="1">
    <source>
        <dbReference type="EMBL" id="GAH26415.1"/>
    </source>
</evidence>
<name>X1F1G6_9ZZZZ</name>
<protein>
    <submittedName>
        <fullName evidence="1">Uncharacterized protein</fullName>
    </submittedName>
</protein>
<reference evidence="1" key="1">
    <citation type="journal article" date="2014" name="Front. Microbiol.">
        <title>High frequency of phylogenetically diverse reductive dehalogenase-homologous genes in deep subseafloor sedimentary metagenomes.</title>
        <authorList>
            <person name="Kawai M."/>
            <person name="Futagami T."/>
            <person name="Toyoda A."/>
            <person name="Takaki Y."/>
            <person name="Nishi S."/>
            <person name="Hori S."/>
            <person name="Arai W."/>
            <person name="Tsubouchi T."/>
            <person name="Morono Y."/>
            <person name="Uchiyama I."/>
            <person name="Ito T."/>
            <person name="Fujiyama A."/>
            <person name="Inagaki F."/>
            <person name="Takami H."/>
        </authorList>
    </citation>
    <scope>NUCLEOTIDE SEQUENCE</scope>
    <source>
        <strain evidence="1">Expedition CK06-06</strain>
    </source>
</reference>
<accession>X1F1G6</accession>
<gene>
    <name evidence="1" type="ORF">S03H2_02626</name>
</gene>